<feature type="transmembrane region" description="Helical" evidence="7">
    <location>
        <begin position="518"/>
        <end position="539"/>
    </location>
</feature>
<dbReference type="PANTHER" id="PTHR45649">
    <property type="entry name" value="AMINO-ACID PERMEASE BAT1"/>
    <property type="match status" value="1"/>
</dbReference>
<keyword evidence="5 7" id="KW-0472">Membrane</keyword>
<evidence type="ECO:0000313" key="8">
    <source>
        <dbReference type="EMBL" id="KAK9908831.1"/>
    </source>
</evidence>
<dbReference type="Gene3D" id="1.20.1740.10">
    <property type="entry name" value="Amino acid/polyamine transporter I"/>
    <property type="match status" value="1"/>
</dbReference>
<dbReference type="InterPro" id="IPR004840">
    <property type="entry name" value="Amino_acid_permease_CS"/>
</dbReference>
<keyword evidence="3 7" id="KW-0812">Transmembrane</keyword>
<evidence type="ECO:0008006" key="10">
    <source>
        <dbReference type="Google" id="ProtNLM"/>
    </source>
</evidence>
<keyword evidence="4 7" id="KW-1133">Transmembrane helix</keyword>
<organism evidence="8 9">
    <name type="scientific">Coccomyxa subellipsoidea</name>
    <dbReference type="NCBI Taxonomy" id="248742"/>
    <lineage>
        <taxon>Eukaryota</taxon>
        <taxon>Viridiplantae</taxon>
        <taxon>Chlorophyta</taxon>
        <taxon>core chlorophytes</taxon>
        <taxon>Trebouxiophyceae</taxon>
        <taxon>Trebouxiophyceae incertae sedis</taxon>
        <taxon>Coccomyxaceae</taxon>
        <taxon>Coccomyxa</taxon>
    </lineage>
</organism>
<evidence type="ECO:0000256" key="3">
    <source>
        <dbReference type="ARBA" id="ARBA00022692"/>
    </source>
</evidence>
<feature type="region of interest" description="Disordered" evidence="6">
    <location>
        <begin position="1"/>
        <end position="26"/>
    </location>
</feature>
<feature type="transmembrane region" description="Helical" evidence="7">
    <location>
        <begin position="370"/>
        <end position="390"/>
    </location>
</feature>
<evidence type="ECO:0000256" key="4">
    <source>
        <dbReference type="ARBA" id="ARBA00022989"/>
    </source>
</evidence>
<dbReference type="Pfam" id="PF13520">
    <property type="entry name" value="AA_permease_2"/>
    <property type="match status" value="1"/>
</dbReference>
<evidence type="ECO:0000256" key="7">
    <source>
        <dbReference type="SAM" id="Phobius"/>
    </source>
</evidence>
<feature type="transmembrane region" description="Helical" evidence="7">
    <location>
        <begin position="197"/>
        <end position="214"/>
    </location>
</feature>
<evidence type="ECO:0000256" key="5">
    <source>
        <dbReference type="ARBA" id="ARBA00023136"/>
    </source>
</evidence>
<feature type="transmembrane region" description="Helical" evidence="7">
    <location>
        <begin position="311"/>
        <end position="333"/>
    </location>
</feature>
<dbReference type="Proteomes" id="UP001491310">
    <property type="component" value="Unassembled WGS sequence"/>
</dbReference>
<gene>
    <name evidence="8" type="ORF">WJX75_003486</name>
</gene>
<evidence type="ECO:0000256" key="6">
    <source>
        <dbReference type="SAM" id="MobiDB-lite"/>
    </source>
</evidence>
<comment type="caution">
    <text evidence="8">The sequence shown here is derived from an EMBL/GenBank/DDBJ whole genome shotgun (WGS) entry which is preliminary data.</text>
</comment>
<proteinExistence type="predicted"/>
<sequence length="676" mass="72926">MISSTSSEGSKNTPQNRPDYCSQGSDQSLTHLSKLSANGDSDYEAVTKDSGQLRLQELGYRQELRREFGLLSSTAAGFAVMSYLLGITGGLPISYVNGGPVSAIWGWVIVTMGNVLVGLSVAELASSYPLAGGPYLWVVELTGNNPKWGVLAFVTGWLNVLGQFANTAGAGFLVAGLVDDIWGLVHDGDDLNAQETLLVYSITLVAAGAVSSMTTKGVRWFTIFAAVFSVSVGLLITILLPIVAKTKQSATFVFATFHGDNHPNTGIDTGSPHDFYTFLLGTLCAHFTFVGLETPAQWAEETKRADRTVPWAIMISIVGTSILGLAYMISILFCIEQPNLVLYGIVDGNISGQVFHDVFKSRFGSGEGGIVLLALVLLAAFNTTVMCMMTNARMLWSFSRDGGVPLYQAWGSVEDKTGTPLCAVWAMTAMAFLIGLPMLHSNEAFDAIGSICASGLYLSCGIPIALRMLRPKHFTPGPFALGRAAPWINSLSLAWIIIANLIFVMPDTYPVTLRNLNYSPVAVGLALILLLAAWFFPVYGVGRWFRGKAHTLKDANLRGGERYLEDHALRERYNSMEGGGHGKLTLARFASVVSRRTQVQPKQRMHLAFSSEVTGLGGDGAAKKGAKRARRKPALPAMPGIPDTEEEGGSEQEPKQEREITGTPQEDVPEEVQRPR</sequence>
<feature type="transmembrane region" description="Helical" evidence="7">
    <location>
        <begin position="487"/>
        <end position="506"/>
    </location>
</feature>
<feature type="transmembrane region" description="Helical" evidence="7">
    <location>
        <begin position="421"/>
        <end position="441"/>
    </location>
</feature>
<evidence type="ECO:0000256" key="1">
    <source>
        <dbReference type="ARBA" id="ARBA00004141"/>
    </source>
</evidence>
<comment type="subcellular location">
    <subcellularLocation>
        <location evidence="1">Membrane</location>
        <topology evidence="1">Multi-pass membrane protein</topology>
    </subcellularLocation>
</comment>
<keyword evidence="2" id="KW-0813">Transport</keyword>
<evidence type="ECO:0000256" key="2">
    <source>
        <dbReference type="ARBA" id="ARBA00022448"/>
    </source>
</evidence>
<name>A0ABR2YPI5_9CHLO</name>
<dbReference type="EMBL" id="JALJOT010000007">
    <property type="protein sequence ID" value="KAK9908831.1"/>
    <property type="molecule type" value="Genomic_DNA"/>
</dbReference>
<feature type="compositionally biased region" description="Basic residues" evidence="6">
    <location>
        <begin position="624"/>
        <end position="633"/>
    </location>
</feature>
<dbReference type="PANTHER" id="PTHR45649:SF26">
    <property type="entry name" value="OS04G0435100 PROTEIN"/>
    <property type="match status" value="1"/>
</dbReference>
<dbReference type="InterPro" id="IPR002293">
    <property type="entry name" value="AA/rel_permease1"/>
</dbReference>
<reference evidence="8 9" key="1">
    <citation type="journal article" date="2024" name="Nat. Commun.">
        <title>Phylogenomics reveals the evolutionary origins of lichenization in chlorophyte algae.</title>
        <authorList>
            <person name="Puginier C."/>
            <person name="Libourel C."/>
            <person name="Otte J."/>
            <person name="Skaloud P."/>
            <person name="Haon M."/>
            <person name="Grisel S."/>
            <person name="Petersen M."/>
            <person name="Berrin J.G."/>
            <person name="Delaux P.M."/>
            <person name="Dal Grande F."/>
            <person name="Keller J."/>
        </authorList>
    </citation>
    <scope>NUCLEOTIDE SEQUENCE [LARGE SCALE GENOMIC DNA]</scope>
    <source>
        <strain evidence="8 9">SAG 216-7</strain>
    </source>
</reference>
<feature type="region of interest" description="Disordered" evidence="6">
    <location>
        <begin position="610"/>
        <end position="676"/>
    </location>
</feature>
<feature type="transmembrane region" description="Helical" evidence="7">
    <location>
        <begin position="68"/>
        <end position="91"/>
    </location>
</feature>
<feature type="transmembrane region" description="Helical" evidence="7">
    <location>
        <begin position="220"/>
        <end position="244"/>
    </location>
</feature>
<protein>
    <recommendedName>
        <fullName evidence="10">Amino acid transporter</fullName>
    </recommendedName>
</protein>
<keyword evidence="9" id="KW-1185">Reference proteome</keyword>
<dbReference type="PROSITE" id="PS00218">
    <property type="entry name" value="AMINO_ACID_PERMEASE_1"/>
    <property type="match status" value="1"/>
</dbReference>
<feature type="transmembrane region" description="Helical" evidence="7">
    <location>
        <begin position="447"/>
        <end position="466"/>
    </location>
</feature>
<evidence type="ECO:0000313" key="9">
    <source>
        <dbReference type="Proteomes" id="UP001491310"/>
    </source>
</evidence>
<accession>A0ABR2YPI5</accession>
<feature type="transmembrane region" description="Helical" evidence="7">
    <location>
        <begin position="103"/>
        <end position="122"/>
    </location>
</feature>